<keyword evidence="4" id="KW-0456">Lyase</keyword>
<organism evidence="6 7">
    <name type="scientific">Hymenoscyphus albidus</name>
    <dbReference type="NCBI Taxonomy" id="595503"/>
    <lineage>
        <taxon>Eukaryota</taxon>
        <taxon>Fungi</taxon>
        <taxon>Dikarya</taxon>
        <taxon>Ascomycota</taxon>
        <taxon>Pezizomycotina</taxon>
        <taxon>Leotiomycetes</taxon>
        <taxon>Helotiales</taxon>
        <taxon>Helotiaceae</taxon>
        <taxon>Hymenoscyphus</taxon>
    </lineage>
</organism>
<dbReference type="PROSITE" id="PS51891">
    <property type="entry name" value="CENP_V_GFA"/>
    <property type="match status" value="1"/>
</dbReference>
<dbReference type="Pfam" id="PF04828">
    <property type="entry name" value="GFA"/>
    <property type="match status" value="1"/>
</dbReference>
<evidence type="ECO:0000256" key="2">
    <source>
        <dbReference type="ARBA" id="ARBA00022723"/>
    </source>
</evidence>
<evidence type="ECO:0000259" key="5">
    <source>
        <dbReference type="PROSITE" id="PS51891"/>
    </source>
</evidence>
<dbReference type="PANTHER" id="PTHR33337">
    <property type="entry name" value="GFA DOMAIN-CONTAINING PROTEIN"/>
    <property type="match status" value="1"/>
</dbReference>
<dbReference type="Gene3D" id="3.90.1590.10">
    <property type="entry name" value="glutathione-dependent formaldehyde- activating enzyme (gfa)"/>
    <property type="match status" value="1"/>
</dbReference>
<dbReference type="AlphaFoldDB" id="A0A9N9LJF3"/>
<sequence length="161" mass="17890">MAAELLASEFATTVSSNDSTETHGSCLCGKVRYTITGQPRTRVVCHCLSCKKTSGSSFMANEFYDREQVKIQDPDLVLRTYSDTSPESGSVLARSFCGNCGSNMVAQNSKRPEAMAVASGTLDDETLLREWTPRLEFYCKRRSDWFSGPGLEEERKFQGMI</sequence>
<comment type="similarity">
    <text evidence="1">Belongs to the Gfa family.</text>
</comment>
<comment type="caution">
    <text evidence="6">The sequence shown here is derived from an EMBL/GenBank/DDBJ whole genome shotgun (WGS) entry which is preliminary data.</text>
</comment>
<evidence type="ECO:0000256" key="1">
    <source>
        <dbReference type="ARBA" id="ARBA00005495"/>
    </source>
</evidence>
<evidence type="ECO:0000256" key="3">
    <source>
        <dbReference type="ARBA" id="ARBA00022833"/>
    </source>
</evidence>
<keyword evidence="2" id="KW-0479">Metal-binding</keyword>
<reference evidence="6" key="1">
    <citation type="submission" date="2021-07" db="EMBL/GenBank/DDBJ databases">
        <authorList>
            <person name="Durling M."/>
        </authorList>
    </citation>
    <scope>NUCLEOTIDE SEQUENCE</scope>
</reference>
<dbReference type="InterPro" id="IPR011057">
    <property type="entry name" value="Mss4-like_sf"/>
</dbReference>
<dbReference type="GO" id="GO:0046872">
    <property type="term" value="F:metal ion binding"/>
    <property type="evidence" value="ECO:0007669"/>
    <property type="project" value="UniProtKB-KW"/>
</dbReference>
<dbReference type="EMBL" id="CAJVRM010000116">
    <property type="protein sequence ID" value="CAG8974823.1"/>
    <property type="molecule type" value="Genomic_DNA"/>
</dbReference>
<accession>A0A9N9LJF3</accession>
<keyword evidence="3" id="KW-0862">Zinc</keyword>
<keyword evidence="7" id="KW-1185">Reference proteome</keyword>
<name>A0A9N9LJF3_9HELO</name>
<feature type="domain" description="CENP-V/GFA" evidence="5">
    <location>
        <begin position="22"/>
        <end position="132"/>
    </location>
</feature>
<evidence type="ECO:0000313" key="6">
    <source>
        <dbReference type="EMBL" id="CAG8974823.1"/>
    </source>
</evidence>
<dbReference type="SUPFAM" id="SSF51316">
    <property type="entry name" value="Mss4-like"/>
    <property type="match status" value="1"/>
</dbReference>
<dbReference type="Proteomes" id="UP000701801">
    <property type="component" value="Unassembled WGS sequence"/>
</dbReference>
<evidence type="ECO:0000313" key="7">
    <source>
        <dbReference type="Proteomes" id="UP000701801"/>
    </source>
</evidence>
<dbReference type="OrthoDB" id="406544at2759"/>
<dbReference type="GO" id="GO:0016846">
    <property type="term" value="F:carbon-sulfur lyase activity"/>
    <property type="evidence" value="ECO:0007669"/>
    <property type="project" value="InterPro"/>
</dbReference>
<dbReference type="InterPro" id="IPR006913">
    <property type="entry name" value="CENP-V/GFA"/>
</dbReference>
<evidence type="ECO:0000256" key="4">
    <source>
        <dbReference type="ARBA" id="ARBA00023239"/>
    </source>
</evidence>
<proteinExistence type="inferred from homology"/>
<protein>
    <recommendedName>
        <fullName evidence="5">CENP-V/GFA domain-containing protein</fullName>
    </recommendedName>
</protein>
<dbReference type="PANTHER" id="PTHR33337:SF39">
    <property type="entry name" value="DUF636 DOMAIN PROTEIN (AFU_ORTHOLOGUE AFUA_6G11530)"/>
    <property type="match status" value="1"/>
</dbReference>
<gene>
    <name evidence="6" type="ORF">HYALB_00000437</name>
</gene>